<dbReference type="InterPro" id="IPR006037">
    <property type="entry name" value="RCK_C"/>
</dbReference>
<reference evidence="3 4" key="1">
    <citation type="submission" date="2016-12" db="EMBL/GenBank/DDBJ databases">
        <title>Complete genome sequence of Clostridium kluyveri JZZ isolated from the pit mud of a Chinese flavor liquor-making factory.</title>
        <authorList>
            <person name="Wang Y."/>
        </authorList>
    </citation>
    <scope>NUCLEOTIDE SEQUENCE [LARGE SCALE GENOMIC DNA]</scope>
    <source>
        <strain evidence="3 4">JZZ</strain>
    </source>
</reference>
<dbReference type="PANTHER" id="PTHR43833">
    <property type="entry name" value="POTASSIUM CHANNEL PROTEIN 2-RELATED-RELATED"/>
    <property type="match status" value="1"/>
</dbReference>
<dbReference type="PANTHER" id="PTHR43833:SF7">
    <property type="entry name" value="KTR SYSTEM POTASSIUM UPTAKE PROTEIN C"/>
    <property type="match status" value="1"/>
</dbReference>
<dbReference type="Gene3D" id="3.40.50.720">
    <property type="entry name" value="NAD(P)-binding Rossmann-like Domain"/>
    <property type="match status" value="1"/>
</dbReference>
<feature type="domain" description="RCK N-terminal" evidence="1">
    <location>
        <begin position="3"/>
        <end position="119"/>
    </location>
</feature>
<dbReference type="PROSITE" id="PS51201">
    <property type="entry name" value="RCK_N"/>
    <property type="match status" value="1"/>
</dbReference>
<name>A0A1L5F9N8_CLOKL</name>
<dbReference type="InterPro" id="IPR003148">
    <property type="entry name" value="RCK_N"/>
</dbReference>
<evidence type="ECO:0000259" key="2">
    <source>
        <dbReference type="PROSITE" id="PS51202"/>
    </source>
</evidence>
<dbReference type="GO" id="GO:0006813">
    <property type="term" value="P:potassium ion transport"/>
    <property type="evidence" value="ECO:0007669"/>
    <property type="project" value="InterPro"/>
</dbReference>
<dbReference type="AlphaFoldDB" id="A0A1L5F9N8"/>
<evidence type="ECO:0000259" key="1">
    <source>
        <dbReference type="PROSITE" id="PS51201"/>
    </source>
</evidence>
<organism evidence="3 4">
    <name type="scientific">Clostridium kluyveri</name>
    <dbReference type="NCBI Taxonomy" id="1534"/>
    <lineage>
        <taxon>Bacteria</taxon>
        <taxon>Bacillati</taxon>
        <taxon>Bacillota</taxon>
        <taxon>Clostridia</taxon>
        <taxon>Eubacteriales</taxon>
        <taxon>Clostridiaceae</taxon>
        <taxon>Clostridium</taxon>
    </lineage>
</organism>
<dbReference type="Proteomes" id="UP000184604">
    <property type="component" value="Chromosome"/>
</dbReference>
<evidence type="ECO:0000313" key="4">
    <source>
        <dbReference type="Proteomes" id="UP000184604"/>
    </source>
</evidence>
<dbReference type="GO" id="GO:0008324">
    <property type="term" value="F:monoatomic cation transmembrane transporter activity"/>
    <property type="evidence" value="ECO:0007669"/>
    <property type="project" value="InterPro"/>
</dbReference>
<dbReference type="OrthoDB" id="9776294at2"/>
<dbReference type="InterPro" id="IPR036721">
    <property type="entry name" value="RCK_C_sf"/>
</dbReference>
<sequence>MKKKQYLVVGLGRFGKSIARTLYELGNDVLAVDSREDNVQDITPYVTQAVEADATEEENLKALGVNNFDVAIIGIGADIQSSVIVTLLLKEMGMKFVLAKANTDLHAKILYKIGADKVVFPEKDTAVRIAHNLVSNNMLDFIALSPEYRAAEILCIKKWIGKNLEQLNIRSKYGINIIMIKRGDNINVSPASDFVFLEGDIIVAIGGQKEIEKLENSI</sequence>
<dbReference type="Gene3D" id="3.30.70.1450">
    <property type="entry name" value="Regulator of K+ conductance, C-terminal domain"/>
    <property type="match status" value="1"/>
</dbReference>
<accession>A0A1L5F9N8</accession>
<evidence type="ECO:0000313" key="3">
    <source>
        <dbReference type="EMBL" id="APM39725.1"/>
    </source>
</evidence>
<dbReference type="SUPFAM" id="SSF116726">
    <property type="entry name" value="TrkA C-terminal domain-like"/>
    <property type="match status" value="1"/>
</dbReference>
<dbReference type="InterPro" id="IPR050721">
    <property type="entry name" value="Trk_Ktr_HKT_K-transport"/>
</dbReference>
<proteinExistence type="predicted"/>
<feature type="domain" description="RCK C-terminal" evidence="2">
    <location>
        <begin position="136"/>
        <end position="218"/>
    </location>
</feature>
<dbReference type="SUPFAM" id="SSF51735">
    <property type="entry name" value="NAD(P)-binding Rossmann-fold domains"/>
    <property type="match status" value="1"/>
</dbReference>
<protein>
    <submittedName>
        <fullName evidence="3">Potassium transporter Trk</fullName>
    </submittedName>
</protein>
<dbReference type="EMBL" id="CP018335">
    <property type="protein sequence ID" value="APM39725.1"/>
    <property type="molecule type" value="Genomic_DNA"/>
</dbReference>
<gene>
    <name evidence="3" type="ORF">BS101_13770</name>
</gene>
<dbReference type="PROSITE" id="PS51202">
    <property type="entry name" value="RCK_C"/>
    <property type="match status" value="1"/>
</dbReference>
<dbReference type="RefSeq" id="WP_073539341.1">
    <property type="nucleotide sequence ID" value="NZ_CP018335.1"/>
</dbReference>
<dbReference type="Pfam" id="PF02080">
    <property type="entry name" value="TrkA_C"/>
    <property type="match status" value="1"/>
</dbReference>
<dbReference type="InterPro" id="IPR036291">
    <property type="entry name" value="NAD(P)-bd_dom_sf"/>
</dbReference>
<dbReference type="Pfam" id="PF02254">
    <property type="entry name" value="TrkA_N"/>
    <property type="match status" value="1"/>
</dbReference>